<name>A0A1N6F1N3_9SPHN</name>
<dbReference type="GO" id="GO:0030151">
    <property type="term" value="F:molybdenum ion binding"/>
    <property type="evidence" value="ECO:0007669"/>
    <property type="project" value="InterPro"/>
</dbReference>
<dbReference type="EMBL" id="FSQW01000002">
    <property type="protein sequence ID" value="SIN89174.1"/>
    <property type="molecule type" value="Genomic_DNA"/>
</dbReference>
<dbReference type="AlphaFoldDB" id="A0A1N6F1N3"/>
<dbReference type="GO" id="GO:0003824">
    <property type="term" value="F:catalytic activity"/>
    <property type="evidence" value="ECO:0007669"/>
    <property type="project" value="InterPro"/>
</dbReference>
<accession>A0A1N6F1N3</accession>
<dbReference type="InterPro" id="IPR052353">
    <property type="entry name" value="Benzoxazolinone_Detox_Enz"/>
</dbReference>
<dbReference type="PANTHER" id="PTHR30212:SF2">
    <property type="entry name" value="PROTEIN YIIM"/>
    <property type="match status" value="1"/>
</dbReference>
<reference evidence="3" key="1">
    <citation type="submission" date="2016-11" db="EMBL/GenBank/DDBJ databases">
        <authorList>
            <person name="Varghese N."/>
            <person name="Submissions S."/>
        </authorList>
    </citation>
    <scope>NUCLEOTIDE SEQUENCE [LARGE SCALE GENOMIC DNA]</scope>
    <source>
        <strain evidence="3">DSM 22363</strain>
    </source>
</reference>
<keyword evidence="3" id="KW-1185">Reference proteome</keyword>
<dbReference type="OrthoDB" id="9786134at2"/>
<evidence type="ECO:0000313" key="2">
    <source>
        <dbReference type="EMBL" id="SIN89174.1"/>
    </source>
</evidence>
<dbReference type="InterPro" id="IPR011037">
    <property type="entry name" value="Pyrv_Knase-like_insert_dom_sf"/>
</dbReference>
<dbReference type="STRING" id="1123272.SAMN02745824_2190"/>
<dbReference type="PROSITE" id="PS51340">
    <property type="entry name" value="MOSC"/>
    <property type="match status" value="1"/>
</dbReference>
<evidence type="ECO:0000313" key="3">
    <source>
        <dbReference type="Proteomes" id="UP000185192"/>
    </source>
</evidence>
<dbReference type="RefSeq" id="WP_074205266.1">
    <property type="nucleotide sequence ID" value="NZ_FSQW01000002.1"/>
</dbReference>
<dbReference type="SUPFAM" id="SSF50800">
    <property type="entry name" value="PK beta-barrel domain-like"/>
    <property type="match status" value="1"/>
</dbReference>
<proteinExistence type="predicted"/>
<feature type="domain" description="MOSC" evidence="1">
    <location>
        <begin position="29"/>
        <end position="166"/>
    </location>
</feature>
<protein>
    <submittedName>
        <fullName evidence="2">MOSC domain-containing protein YiiM</fullName>
    </submittedName>
</protein>
<dbReference type="InterPro" id="IPR005302">
    <property type="entry name" value="MoCF_Sase_C"/>
</dbReference>
<evidence type="ECO:0000259" key="1">
    <source>
        <dbReference type="PROSITE" id="PS51340"/>
    </source>
</evidence>
<dbReference type="Pfam" id="PF03473">
    <property type="entry name" value="MOSC"/>
    <property type="match status" value="1"/>
</dbReference>
<organism evidence="2 3">
    <name type="scientific">Parasphingorhabdus marina DSM 22363</name>
    <dbReference type="NCBI Taxonomy" id="1123272"/>
    <lineage>
        <taxon>Bacteria</taxon>
        <taxon>Pseudomonadati</taxon>
        <taxon>Pseudomonadota</taxon>
        <taxon>Alphaproteobacteria</taxon>
        <taxon>Sphingomonadales</taxon>
        <taxon>Sphingomonadaceae</taxon>
        <taxon>Parasphingorhabdus</taxon>
    </lineage>
</organism>
<dbReference type="Proteomes" id="UP000185192">
    <property type="component" value="Unassembled WGS sequence"/>
</dbReference>
<gene>
    <name evidence="2" type="ORF">SAMN02745824_2190</name>
</gene>
<dbReference type="Gene3D" id="2.40.33.20">
    <property type="entry name" value="PK beta-barrel domain-like"/>
    <property type="match status" value="1"/>
</dbReference>
<sequence>MIETKLDHLLIGTPQPFRDDGEMSAIVKTKVPDAIFLGPLGLEGNEVADPVHHGGQDKAVHLYAAEHYSWWRQRYPGLGILNQPGAFGENFSCTGLTEDRLCLGDMFRVGEALIECSHARQPCWKLNHRFGEKDVMKTVIRTARSGSYFRVIEPGRVQAGDRISQCERPHPDWPLDKLFRILISGDHDGRKTELQWLASSPVLASTWRKRAEQLAEKQ</sequence>
<dbReference type="GO" id="GO:0030170">
    <property type="term" value="F:pyridoxal phosphate binding"/>
    <property type="evidence" value="ECO:0007669"/>
    <property type="project" value="InterPro"/>
</dbReference>
<dbReference type="PANTHER" id="PTHR30212">
    <property type="entry name" value="PROTEIN YIIM"/>
    <property type="match status" value="1"/>
</dbReference>